<evidence type="ECO:0000256" key="2">
    <source>
        <dbReference type="SAM" id="MobiDB-lite"/>
    </source>
</evidence>
<evidence type="ECO:0000256" key="1">
    <source>
        <dbReference type="SAM" id="Coils"/>
    </source>
</evidence>
<reference evidence="3" key="1">
    <citation type="journal article" date="2023" name="Genome Biol. Evol.">
        <title>First Whole Genome Sequence and Flow Cytometry Genome Size Data for the Lichen-Forming Fungus Ramalina farinacea (Ascomycota).</title>
        <authorList>
            <person name="Llewellyn T."/>
            <person name="Mian S."/>
            <person name="Hill R."/>
            <person name="Leitch I.J."/>
            <person name="Gaya E."/>
        </authorList>
    </citation>
    <scope>NUCLEOTIDE SEQUENCE</scope>
    <source>
        <strain evidence="3">LIQ254RAFAR</strain>
    </source>
</reference>
<feature type="region of interest" description="Disordered" evidence="2">
    <location>
        <begin position="1"/>
        <end position="35"/>
    </location>
</feature>
<organism evidence="3 4">
    <name type="scientific">Ramalina farinacea</name>
    <dbReference type="NCBI Taxonomy" id="258253"/>
    <lineage>
        <taxon>Eukaryota</taxon>
        <taxon>Fungi</taxon>
        <taxon>Dikarya</taxon>
        <taxon>Ascomycota</taxon>
        <taxon>Pezizomycotina</taxon>
        <taxon>Lecanoromycetes</taxon>
        <taxon>OSLEUM clade</taxon>
        <taxon>Lecanoromycetidae</taxon>
        <taxon>Lecanorales</taxon>
        <taxon>Lecanorineae</taxon>
        <taxon>Ramalinaceae</taxon>
        <taxon>Ramalina</taxon>
    </lineage>
</organism>
<dbReference type="Proteomes" id="UP001161017">
    <property type="component" value="Unassembled WGS sequence"/>
</dbReference>
<feature type="coiled-coil region" evidence="1">
    <location>
        <begin position="71"/>
        <end position="140"/>
    </location>
</feature>
<protein>
    <submittedName>
        <fullName evidence="3">Uncharacterized protein</fullName>
    </submittedName>
</protein>
<dbReference type="AlphaFoldDB" id="A0AA43QIV7"/>
<proteinExistence type="predicted"/>
<dbReference type="EMBL" id="JAPUFD010000005">
    <property type="protein sequence ID" value="MDI1487285.1"/>
    <property type="molecule type" value="Genomic_DNA"/>
</dbReference>
<keyword evidence="4" id="KW-1185">Reference proteome</keyword>
<evidence type="ECO:0000313" key="3">
    <source>
        <dbReference type="EMBL" id="MDI1487285.1"/>
    </source>
</evidence>
<keyword evidence="1" id="KW-0175">Coiled coil</keyword>
<sequence length="267" mass="29576">MSNSERLMPVTTVGETTEAHPKLGGITSSHPKPSGQDRLMVGKGLLGHKEVGMPGNSTWEASDCILTSEDYNTVKRNLAASENTYQRLSAAYQEFHRNNTIAHQRASNAESELKRLRKQLNRLEKENARYKANHERLQRQAKPENDQAVVGAQQKSPIALGSRGEFDHVRMDLQGPQVPATNHPSPISHCERPAQSPFVGAWISPPPSVVNTKEPCMPEMEGVDACSGQEDWTEFGELGKGLDNIDWGDMDPMEIEMACNSIFEDMP</sequence>
<name>A0AA43QIV7_9LECA</name>
<accession>A0AA43QIV7</accession>
<comment type="caution">
    <text evidence="3">The sequence shown here is derived from an EMBL/GenBank/DDBJ whole genome shotgun (WGS) entry which is preliminary data.</text>
</comment>
<gene>
    <name evidence="3" type="ORF">OHK93_006554</name>
</gene>
<evidence type="ECO:0000313" key="4">
    <source>
        <dbReference type="Proteomes" id="UP001161017"/>
    </source>
</evidence>